<feature type="domain" description="Histidine kinase" evidence="5">
    <location>
        <begin position="494"/>
        <end position="733"/>
    </location>
</feature>
<dbReference type="CDD" id="cd00082">
    <property type="entry name" value="HisKA"/>
    <property type="match status" value="1"/>
</dbReference>
<accession>A0ABU9LPM8</accession>
<dbReference type="PANTHER" id="PTHR43065:SF42">
    <property type="entry name" value="TWO-COMPONENT SENSOR PPRA"/>
    <property type="match status" value="1"/>
</dbReference>
<dbReference type="SUPFAM" id="SSF47384">
    <property type="entry name" value="Homodimeric domain of signal transducing histidine kinase"/>
    <property type="match status" value="1"/>
</dbReference>
<evidence type="ECO:0000256" key="3">
    <source>
        <dbReference type="ARBA" id="ARBA00022553"/>
    </source>
</evidence>
<comment type="caution">
    <text evidence="6">The sequence shown here is derived from an EMBL/GenBank/DDBJ whole genome shotgun (WGS) entry which is preliminary data.</text>
</comment>
<dbReference type="InterPro" id="IPR011990">
    <property type="entry name" value="TPR-like_helical_dom_sf"/>
</dbReference>
<evidence type="ECO:0000259" key="5">
    <source>
        <dbReference type="PROSITE" id="PS50109"/>
    </source>
</evidence>
<dbReference type="InterPro" id="IPR003661">
    <property type="entry name" value="HisK_dim/P_dom"/>
</dbReference>
<dbReference type="Gene3D" id="1.25.40.10">
    <property type="entry name" value="Tetratricopeptide repeat domain"/>
    <property type="match status" value="2"/>
</dbReference>
<dbReference type="PRINTS" id="PR00344">
    <property type="entry name" value="BCTRLSENSOR"/>
</dbReference>
<dbReference type="SUPFAM" id="SSF55874">
    <property type="entry name" value="ATPase domain of HSP90 chaperone/DNA topoisomerase II/histidine kinase"/>
    <property type="match status" value="1"/>
</dbReference>
<keyword evidence="6" id="KW-0067">ATP-binding</keyword>
<evidence type="ECO:0000313" key="7">
    <source>
        <dbReference type="Proteomes" id="UP001479606"/>
    </source>
</evidence>
<dbReference type="InterPro" id="IPR005467">
    <property type="entry name" value="His_kinase_dom"/>
</dbReference>
<dbReference type="InterPro" id="IPR036097">
    <property type="entry name" value="HisK_dim/P_sf"/>
</dbReference>
<dbReference type="EMBL" id="JBCEVZ010000001">
    <property type="protein sequence ID" value="MEL5992769.1"/>
    <property type="molecule type" value="Genomic_DNA"/>
</dbReference>
<keyword evidence="4" id="KW-0472">Membrane</keyword>
<dbReference type="InterPro" id="IPR003594">
    <property type="entry name" value="HATPase_dom"/>
</dbReference>
<protein>
    <recommendedName>
        <fullName evidence="2">histidine kinase</fullName>
        <ecNumber evidence="2">2.7.13.3</ecNumber>
    </recommendedName>
</protein>
<name>A0ABU9LPM8_9BACT</name>
<proteinExistence type="predicted"/>
<evidence type="ECO:0000256" key="4">
    <source>
        <dbReference type="SAM" id="Phobius"/>
    </source>
</evidence>
<dbReference type="SUPFAM" id="SSF48452">
    <property type="entry name" value="TPR-like"/>
    <property type="match status" value="2"/>
</dbReference>
<dbReference type="RefSeq" id="WP_342295316.1">
    <property type="nucleotide sequence ID" value="NZ_JBCEVZ010000001.1"/>
</dbReference>
<gene>
    <name evidence="6" type="ORF">AAFH49_01020</name>
</gene>
<dbReference type="Gene3D" id="3.30.565.10">
    <property type="entry name" value="Histidine kinase-like ATPase, C-terminal domain"/>
    <property type="match status" value="1"/>
</dbReference>
<comment type="catalytic activity">
    <reaction evidence="1">
        <text>ATP + protein L-histidine = ADP + protein N-phospho-L-histidine.</text>
        <dbReference type="EC" id="2.7.13.3"/>
    </reaction>
</comment>
<sequence>MEKPANWTGRAAATHWALGLRRTVLGWGLRGAIAGGVLLSAFAPVQAQPQAQTRPQSIDRLRAALRAHPQPDAGRVNSLNTLALELRNKAPNESAALFEEARQLAQLLGYTAGAAEAELGLGFHYRHRSEYTLAESFSEQARHDFELSGDRLGQTRSLYNQSSVYSEQGLYAKSLQANLRGLALAKAAHSQKWLAFLNTQLGITSTYLHEYDNARRYLTQGLRWARRSGDQNGIGHAYAGLGNLYRTQGQWAKAQANYEQEANVFRQTNDEGGLVFEEINIGDMEERQGHYAEAFANVRSSLRRAARLQVVGEVPRAQLVLARTFLHTGRPDSAIIYAQRSLQATRRSGDRPSSRDASQVLAQASARRGDFAAAYRYEELFGAYRDSLNSSDLQRQAAVLEYRAELAKKQAQIGMLTSTSRLIQTRNRQQGWLLLGALLGLGAVGTLSAVLWRNNREKQRAYALLTQQQDELRAAQSQLVAAEKWAFVGELSAGIAHELQNPLAFMKNFADVSVGLLDHSPTAQPAGLEQEIMAGLKQNLLKISQQGQRASAIITDMLAHARTGAGPRVPTELNALVAEALALAYQGLRTQDAAFHATLVQDFAPNLAPVPVVASDLTRVLVNLCTNALHAVRQRQQEGAAAIAYQPTVTVCTRQTATGTIEITVHDNGTGMPAQVREKIFQPFFTTKPVGEGTGLGLSLSHEIVTKGHGGTLAVESVEGEGTEFIISLPPAGKA</sequence>
<keyword evidence="4" id="KW-1133">Transmembrane helix</keyword>
<evidence type="ECO:0000313" key="6">
    <source>
        <dbReference type="EMBL" id="MEL5992769.1"/>
    </source>
</evidence>
<keyword evidence="4" id="KW-0812">Transmembrane</keyword>
<evidence type="ECO:0000256" key="1">
    <source>
        <dbReference type="ARBA" id="ARBA00000085"/>
    </source>
</evidence>
<dbReference type="Pfam" id="PF02518">
    <property type="entry name" value="HATPase_c"/>
    <property type="match status" value="1"/>
</dbReference>
<dbReference type="InterPro" id="IPR036890">
    <property type="entry name" value="HATPase_C_sf"/>
</dbReference>
<dbReference type="GO" id="GO:0005524">
    <property type="term" value="F:ATP binding"/>
    <property type="evidence" value="ECO:0007669"/>
    <property type="project" value="UniProtKB-KW"/>
</dbReference>
<dbReference type="Gene3D" id="1.10.287.130">
    <property type="match status" value="1"/>
</dbReference>
<evidence type="ECO:0000256" key="2">
    <source>
        <dbReference type="ARBA" id="ARBA00012438"/>
    </source>
</evidence>
<dbReference type="SMART" id="SM00387">
    <property type="entry name" value="HATPase_c"/>
    <property type="match status" value="1"/>
</dbReference>
<dbReference type="EC" id="2.7.13.3" evidence="2"/>
<dbReference type="InterPro" id="IPR004358">
    <property type="entry name" value="Sig_transdc_His_kin-like_C"/>
</dbReference>
<reference evidence="6 7" key="1">
    <citation type="journal article" date="2018" name="Arch. Microbiol.">
        <title>Hymenobacter segetis sp. nov., isolated from soil.</title>
        <authorList>
            <person name="Ten L.N."/>
            <person name="Lim S.J."/>
            <person name="Kim B.O."/>
            <person name="Kang I.K."/>
            <person name="Jung H.Y."/>
        </authorList>
    </citation>
    <scope>NUCLEOTIDE SEQUENCE [LARGE SCALE GENOMIC DNA]</scope>
    <source>
        <strain evidence="6 7">S7-3-11</strain>
    </source>
</reference>
<dbReference type="SMART" id="SM00388">
    <property type="entry name" value="HisKA"/>
    <property type="match status" value="1"/>
</dbReference>
<dbReference type="Proteomes" id="UP001479606">
    <property type="component" value="Unassembled WGS sequence"/>
</dbReference>
<feature type="transmembrane region" description="Helical" evidence="4">
    <location>
        <begin position="431"/>
        <end position="452"/>
    </location>
</feature>
<keyword evidence="6" id="KW-0547">Nucleotide-binding</keyword>
<dbReference type="PANTHER" id="PTHR43065">
    <property type="entry name" value="SENSOR HISTIDINE KINASE"/>
    <property type="match status" value="1"/>
</dbReference>
<dbReference type="Pfam" id="PF00512">
    <property type="entry name" value="HisKA"/>
    <property type="match status" value="1"/>
</dbReference>
<organism evidence="6 7">
    <name type="scientific">Hymenobacter segetis</name>
    <dbReference type="NCBI Taxonomy" id="2025509"/>
    <lineage>
        <taxon>Bacteria</taxon>
        <taxon>Pseudomonadati</taxon>
        <taxon>Bacteroidota</taxon>
        <taxon>Cytophagia</taxon>
        <taxon>Cytophagales</taxon>
        <taxon>Hymenobacteraceae</taxon>
        <taxon>Hymenobacter</taxon>
    </lineage>
</organism>
<keyword evidence="3" id="KW-0597">Phosphoprotein</keyword>
<dbReference type="PROSITE" id="PS50109">
    <property type="entry name" value="HIS_KIN"/>
    <property type="match status" value="1"/>
</dbReference>
<dbReference type="Pfam" id="PF13424">
    <property type="entry name" value="TPR_12"/>
    <property type="match status" value="1"/>
</dbReference>
<keyword evidence="7" id="KW-1185">Reference proteome</keyword>